<dbReference type="AlphaFoldDB" id="A0A388JRA8"/>
<evidence type="ECO:0000313" key="3">
    <source>
        <dbReference type="EMBL" id="GBG60359.1"/>
    </source>
</evidence>
<proteinExistence type="predicted"/>
<dbReference type="EMBL" id="BFEA01000010">
    <property type="protein sequence ID" value="GBG60359.1"/>
    <property type="molecule type" value="Genomic_DNA"/>
</dbReference>
<name>A0A388JRA8_CHABU</name>
<evidence type="ECO:0000256" key="1">
    <source>
        <dbReference type="SAM" id="MobiDB-lite"/>
    </source>
</evidence>
<keyword evidence="2" id="KW-0812">Transmembrane</keyword>
<evidence type="ECO:0000256" key="2">
    <source>
        <dbReference type="SAM" id="Phobius"/>
    </source>
</evidence>
<dbReference type="Gramene" id="GBG60359">
    <property type="protein sequence ID" value="GBG60359"/>
    <property type="gene ID" value="CBR_g4317"/>
</dbReference>
<accession>A0A388JRA8</accession>
<dbReference type="Proteomes" id="UP000265515">
    <property type="component" value="Unassembled WGS sequence"/>
</dbReference>
<feature type="transmembrane region" description="Helical" evidence="2">
    <location>
        <begin position="96"/>
        <end position="129"/>
    </location>
</feature>
<reference evidence="3 4" key="1">
    <citation type="journal article" date="2018" name="Cell">
        <title>The Chara Genome: Secondary Complexity and Implications for Plant Terrestrialization.</title>
        <authorList>
            <person name="Nishiyama T."/>
            <person name="Sakayama H."/>
            <person name="Vries J.D."/>
            <person name="Buschmann H."/>
            <person name="Saint-Marcoux D."/>
            <person name="Ullrich K.K."/>
            <person name="Haas F.B."/>
            <person name="Vanderstraeten L."/>
            <person name="Becker D."/>
            <person name="Lang D."/>
            <person name="Vosolsobe S."/>
            <person name="Rombauts S."/>
            <person name="Wilhelmsson P.K.I."/>
            <person name="Janitza P."/>
            <person name="Kern R."/>
            <person name="Heyl A."/>
            <person name="Rumpler F."/>
            <person name="Villalobos L.I.A.C."/>
            <person name="Clay J.M."/>
            <person name="Skokan R."/>
            <person name="Toyoda A."/>
            <person name="Suzuki Y."/>
            <person name="Kagoshima H."/>
            <person name="Schijlen E."/>
            <person name="Tajeshwar N."/>
            <person name="Catarino B."/>
            <person name="Hetherington A.J."/>
            <person name="Saltykova A."/>
            <person name="Bonnot C."/>
            <person name="Breuninger H."/>
            <person name="Symeonidi A."/>
            <person name="Radhakrishnan G.V."/>
            <person name="Van Nieuwerburgh F."/>
            <person name="Deforce D."/>
            <person name="Chang C."/>
            <person name="Karol K.G."/>
            <person name="Hedrich R."/>
            <person name="Ulvskov P."/>
            <person name="Glockner G."/>
            <person name="Delwiche C.F."/>
            <person name="Petrasek J."/>
            <person name="Van de Peer Y."/>
            <person name="Friml J."/>
            <person name="Beilby M."/>
            <person name="Dolan L."/>
            <person name="Kohara Y."/>
            <person name="Sugano S."/>
            <person name="Fujiyama A."/>
            <person name="Delaux P.-M."/>
            <person name="Quint M."/>
            <person name="TheiBen G."/>
            <person name="Hagemann M."/>
            <person name="Harholt J."/>
            <person name="Dunand C."/>
            <person name="Zachgo S."/>
            <person name="Langdale J."/>
            <person name="Maumus F."/>
            <person name="Straeten D.V.D."/>
            <person name="Gould S.B."/>
            <person name="Rensing S.A."/>
        </authorList>
    </citation>
    <scope>NUCLEOTIDE SEQUENCE [LARGE SCALE GENOMIC DNA]</scope>
    <source>
        <strain evidence="3 4">S276</strain>
    </source>
</reference>
<feature type="transmembrane region" description="Helical" evidence="2">
    <location>
        <begin position="65"/>
        <end position="90"/>
    </location>
</feature>
<keyword evidence="4" id="KW-1185">Reference proteome</keyword>
<feature type="region of interest" description="Disordered" evidence="1">
    <location>
        <begin position="355"/>
        <end position="423"/>
    </location>
</feature>
<organism evidence="3 4">
    <name type="scientific">Chara braunii</name>
    <name type="common">Braun's stonewort</name>
    <dbReference type="NCBI Taxonomy" id="69332"/>
    <lineage>
        <taxon>Eukaryota</taxon>
        <taxon>Viridiplantae</taxon>
        <taxon>Streptophyta</taxon>
        <taxon>Charophyceae</taxon>
        <taxon>Charales</taxon>
        <taxon>Characeae</taxon>
        <taxon>Chara</taxon>
    </lineage>
</organism>
<protein>
    <submittedName>
        <fullName evidence="3">Uncharacterized protein</fullName>
    </submittedName>
</protein>
<evidence type="ECO:0000313" key="4">
    <source>
        <dbReference type="Proteomes" id="UP000265515"/>
    </source>
</evidence>
<keyword evidence="2" id="KW-1133">Transmembrane helix</keyword>
<sequence>MGNQGQWGCDAGNLAEGGMLIDLPVVGRGVRGIGGWGEASLWTVWAVGSCGVVGAMLAGVRVDLVAVHLCCAVLFLFALHVLCSAMLGIGWEGVRAMVGVVCCGCAVSGGGCAACHIGVGLMMIGRVWVTSTRRSRRMEFTVVYHGVVSENTILILERVHLRDSPIGVEPWEASPERRSMTRSYDINLNGQMVLRVGTYVAYLRGALVSLRFFLRRIGAEIPIDPPEDGRDVLLHILRALVTALAVEHGRNIVPTAGWGVSVGDPLARPGLWGEIKEGGSFCMTPCVGSSWHVTSSKDPHGTARDLLLDLFPATDANIPTRRAEKPLPSGVTGCSLLVLEGPGSVVAQALLDTGAVEEEEGEESMEKPTPEAEEMDLPPEVKLQPRRASRAARSSGDRAPQGGQNHVGGLSEDREREGANLCNPTARTTHGGHGHLQALGHQDNVVIQVIRDDISELDILGGIPKGSVKLSRGVLAVLLRIVAPRGWRSRSSWSAKAVDEGGSTASSTTWLGGGDGGSRRRWGVGEAIPHLLVLSSSLVGLL</sequence>
<comment type="caution">
    <text evidence="3">The sequence shown here is derived from an EMBL/GenBank/DDBJ whole genome shotgun (WGS) entry which is preliminary data.</text>
</comment>
<feature type="transmembrane region" description="Helical" evidence="2">
    <location>
        <begin position="39"/>
        <end position="58"/>
    </location>
</feature>
<gene>
    <name evidence="3" type="ORF">CBR_g4317</name>
</gene>
<keyword evidence="2" id="KW-0472">Membrane</keyword>